<comment type="caution">
    <text evidence="4">The sequence shown here is derived from an EMBL/GenBank/DDBJ whole genome shotgun (WGS) entry which is preliminary data.</text>
</comment>
<dbReference type="Gene3D" id="1.25.40.10">
    <property type="entry name" value="Tetratricopeptide repeat domain"/>
    <property type="match status" value="1"/>
</dbReference>
<proteinExistence type="predicted"/>
<feature type="repeat" description="TPR" evidence="1">
    <location>
        <begin position="33"/>
        <end position="66"/>
    </location>
</feature>
<dbReference type="InterPro" id="IPR011990">
    <property type="entry name" value="TPR-like_helical_dom_sf"/>
</dbReference>
<feature type="repeat" description="TPR" evidence="1">
    <location>
        <begin position="67"/>
        <end position="100"/>
    </location>
</feature>
<feature type="compositionally biased region" description="Polar residues" evidence="2">
    <location>
        <begin position="486"/>
        <end position="504"/>
    </location>
</feature>
<keyword evidence="1" id="KW-0802">TPR repeat</keyword>
<evidence type="ECO:0000313" key="4">
    <source>
        <dbReference type="EMBL" id="MBH0230736.1"/>
    </source>
</evidence>
<dbReference type="Proteomes" id="UP000614490">
    <property type="component" value="Unassembled WGS sequence"/>
</dbReference>
<dbReference type="InterPro" id="IPR044060">
    <property type="entry name" value="Bacterial_rp_domain"/>
</dbReference>
<evidence type="ECO:0000259" key="3">
    <source>
        <dbReference type="Pfam" id="PF18998"/>
    </source>
</evidence>
<dbReference type="PROSITE" id="PS50005">
    <property type="entry name" value="TPR"/>
    <property type="match status" value="2"/>
</dbReference>
<organism evidence="4 5">
    <name type="scientific">Halobacillus yeomjeoni</name>
    <dbReference type="NCBI Taxonomy" id="311194"/>
    <lineage>
        <taxon>Bacteria</taxon>
        <taxon>Bacillati</taxon>
        <taxon>Bacillota</taxon>
        <taxon>Bacilli</taxon>
        <taxon>Bacillales</taxon>
        <taxon>Bacillaceae</taxon>
        <taxon>Halobacillus</taxon>
    </lineage>
</organism>
<gene>
    <name evidence="4" type="ORF">H0267_10960</name>
</gene>
<dbReference type="AlphaFoldDB" id="A0A931HWN8"/>
<feature type="domain" description="Bacterial repeat" evidence="3">
    <location>
        <begin position="398"/>
        <end position="461"/>
    </location>
</feature>
<dbReference type="SMART" id="SM00028">
    <property type="entry name" value="TPR"/>
    <property type="match status" value="2"/>
</dbReference>
<dbReference type="Pfam" id="PF18998">
    <property type="entry name" value="Flg_new_2"/>
    <property type="match status" value="4"/>
</dbReference>
<evidence type="ECO:0000256" key="2">
    <source>
        <dbReference type="SAM" id="MobiDB-lite"/>
    </source>
</evidence>
<reference evidence="4 5" key="1">
    <citation type="journal article" date="2005" name="Int. J. Syst. Evol. Microbiol.">
        <title>Halobacillus yeomjeoni sp. nov., isolated from a marine solar saltern in Korea.</title>
        <authorList>
            <person name="Yoon J.H."/>
            <person name="Kang S.J."/>
            <person name="Lee C.H."/>
            <person name="Oh H.W."/>
            <person name="Oh T.K."/>
        </authorList>
    </citation>
    <scope>NUCLEOTIDE SEQUENCE [LARGE SCALE GENOMIC DNA]</scope>
    <source>
        <strain evidence="4 5">KCTC 3957</strain>
    </source>
</reference>
<feature type="compositionally biased region" description="Acidic residues" evidence="2">
    <location>
        <begin position="466"/>
        <end position="476"/>
    </location>
</feature>
<evidence type="ECO:0000256" key="1">
    <source>
        <dbReference type="PROSITE-ProRule" id="PRU00339"/>
    </source>
</evidence>
<dbReference type="InterPro" id="IPR019734">
    <property type="entry name" value="TPR_rpt"/>
</dbReference>
<protein>
    <submittedName>
        <fullName evidence="4">InlB B-repeat-containing protein</fullName>
    </submittedName>
</protein>
<dbReference type="Pfam" id="PF14559">
    <property type="entry name" value="TPR_19"/>
    <property type="match status" value="1"/>
</dbReference>
<sequence>MSRRRVLLLLTIGLLMTAIITIGTLYTSEADSLKKLYKEAEEAMSEGDFKNSIVAFEKVIEINPDHVDARLNLADAYMASSKQDEAIELLQEGISLNPEEHELYLKLSSILLQDENVSEAFTTLQKGKTYNNHKSIQRAYEKLTSEIFIHIGKTDIQKGFKRKLKLVWNSESGKQIPLNANWILKDESIGNLVIKDETAEFATEKVGKTTITAEWQTLKKEIEITVHNQVMNKLTLNPEKVESLVVGQTLNITLKGLDEAGKEMEFTPKWSATEGLIEIIEATNQSATFKAQKEGKGVIKGNYKDEEVVLPVIVKGSPKNINSERVGEGTIILTPLKDSYTYGEKITAEAKPETGWEFVQWKGDLNSSISTVHITVKEDMQLRAVFEKLHHKLSLSISGEGKIIRDSTQTKYPHGDKVTLKAKPKAGWKFLRWEGSYSSIQPTITLKMKKNHRIRAVFKKKQADQPPEDDSPSDDDPSPKPEPPTYSLSLNTSGEGNISKSKSGNRFKEGTKVTVTATPTDGWEFKGWSGYSSSSSKSITVTMKSDITLKAIFEKKPEPKETFSLVTSVVGQGTINTSAKTVTEGEKITITAMPADGWSFVSWQGDLSGSSSLATITMDSNKQITAVFEPINE</sequence>
<dbReference type="RefSeq" id="WP_197317351.1">
    <property type="nucleotide sequence ID" value="NZ_JADZSC010000002.1"/>
</dbReference>
<name>A0A931HWN8_9BACI</name>
<evidence type="ECO:0000313" key="5">
    <source>
        <dbReference type="Proteomes" id="UP000614490"/>
    </source>
</evidence>
<dbReference type="EMBL" id="JADZSC010000002">
    <property type="protein sequence ID" value="MBH0230736.1"/>
    <property type="molecule type" value="Genomic_DNA"/>
</dbReference>
<feature type="domain" description="Bacterial repeat" evidence="3">
    <location>
        <begin position="328"/>
        <end position="388"/>
    </location>
</feature>
<feature type="domain" description="Bacterial repeat" evidence="3">
    <location>
        <begin position="486"/>
        <end position="556"/>
    </location>
</feature>
<keyword evidence="5" id="KW-1185">Reference proteome</keyword>
<feature type="region of interest" description="Disordered" evidence="2">
    <location>
        <begin position="459"/>
        <end position="513"/>
    </location>
</feature>
<dbReference type="SUPFAM" id="SSF48452">
    <property type="entry name" value="TPR-like"/>
    <property type="match status" value="1"/>
</dbReference>
<feature type="domain" description="Bacterial repeat" evidence="3">
    <location>
        <begin position="570"/>
        <end position="631"/>
    </location>
</feature>
<accession>A0A931HWN8</accession>